<keyword evidence="3" id="KW-1185">Reference proteome</keyword>
<proteinExistence type="predicted"/>
<keyword evidence="1" id="KW-0472">Membrane</keyword>
<evidence type="ECO:0000256" key="1">
    <source>
        <dbReference type="SAM" id="Phobius"/>
    </source>
</evidence>
<keyword evidence="1" id="KW-1133">Transmembrane helix</keyword>
<feature type="transmembrane region" description="Helical" evidence="1">
    <location>
        <begin position="12"/>
        <end position="35"/>
    </location>
</feature>
<name>A0A3D9FQJ0_9FLAO</name>
<organism evidence="2 3">
    <name type="scientific">Flavobacterium cutihirudinis</name>
    <dbReference type="NCBI Taxonomy" id="1265740"/>
    <lineage>
        <taxon>Bacteria</taxon>
        <taxon>Pseudomonadati</taxon>
        <taxon>Bacteroidota</taxon>
        <taxon>Flavobacteriia</taxon>
        <taxon>Flavobacteriales</taxon>
        <taxon>Flavobacteriaceae</taxon>
        <taxon>Flavobacterium</taxon>
    </lineage>
</organism>
<reference evidence="2 3" key="1">
    <citation type="submission" date="2018-07" db="EMBL/GenBank/DDBJ databases">
        <title>Genomic Encyclopedia of Archaeal and Bacterial Type Strains, Phase II (KMG-II): from individual species to whole genera.</title>
        <authorList>
            <person name="Goeker M."/>
        </authorList>
    </citation>
    <scope>NUCLEOTIDE SEQUENCE [LARGE SCALE GENOMIC DNA]</scope>
    <source>
        <strain evidence="2 3">DSM 25795</strain>
    </source>
</reference>
<dbReference type="EMBL" id="QRDQ01000010">
    <property type="protein sequence ID" value="RED22729.1"/>
    <property type="molecule type" value="Genomic_DNA"/>
</dbReference>
<protein>
    <submittedName>
        <fullName evidence="2">Uncharacterized protein</fullName>
    </submittedName>
</protein>
<dbReference type="Proteomes" id="UP000257004">
    <property type="component" value="Unassembled WGS sequence"/>
</dbReference>
<evidence type="ECO:0000313" key="3">
    <source>
        <dbReference type="Proteomes" id="UP000257004"/>
    </source>
</evidence>
<comment type="caution">
    <text evidence="2">The sequence shown here is derived from an EMBL/GenBank/DDBJ whole genome shotgun (WGS) entry which is preliminary data.</text>
</comment>
<accession>A0A3D9FQJ0</accession>
<keyword evidence="1" id="KW-0812">Transmembrane</keyword>
<gene>
    <name evidence="2" type="ORF">BD847_3359</name>
</gene>
<evidence type="ECO:0000313" key="2">
    <source>
        <dbReference type="EMBL" id="RED22729.1"/>
    </source>
</evidence>
<sequence length="37" mass="4379">MLTLNMLKKSKVLSYIVVFLLRFEPYSHLTIILIINN</sequence>
<dbReference type="AlphaFoldDB" id="A0A3D9FQJ0"/>